<evidence type="ECO:0000259" key="9">
    <source>
        <dbReference type="Pfam" id="PF00924"/>
    </source>
</evidence>
<feature type="domain" description="Mechanosensitive ion channel MscS" evidence="9">
    <location>
        <begin position="133"/>
        <end position="200"/>
    </location>
</feature>
<evidence type="ECO:0000259" key="11">
    <source>
        <dbReference type="Pfam" id="PF21088"/>
    </source>
</evidence>
<keyword evidence="5 8" id="KW-1133">Transmembrane helix</keyword>
<evidence type="ECO:0000256" key="8">
    <source>
        <dbReference type="SAM" id="Phobius"/>
    </source>
</evidence>
<dbReference type="Pfam" id="PF21088">
    <property type="entry name" value="MS_channel_1st"/>
    <property type="match status" value="1"/>
</dbReference>
<dbReference type="OrthoDB" id="9799209at2"/>
<evidence type="ECO:0000256" key="3">
    <source>
        <dbReference type="ARBA" id="ARBA00022475"/>
    </source>
</evidence>
<dbReference type="InterPro" id="IPR011066">
    <property type="entry name" value="MscS_channel_C_sf"/>
</dbReference>
<feature type="transmembrane region" description="Helical" evidence="8">
    <location>
        <begin position="91"/>
        <end position="112"/>
    </location>
</feature>
<dbReference type="Proteomes" id="UP000190061">
    <property type="component" value="Unassembled WGS sequence"/>
</dbReference>
<dbReference type="SUPFAM" id="SSF82689">
    <property type="entry name" value="Mechanosensitive channel protein MscS (YggB), C-terminal domain"/>
    <property type="match status" value="1"/>
</dbReference>
<keyword evidence="6 8" id="KW-0472">Membrane</keyword>
<dbReference type="Gene3D" id="3.30.70.100">
    <property type="match status" value="1"/>
</dbReference>
<comment type="similarity">
    <text evidence="2">Belongs to the MscS (TC 1.A.23) family.</text>
</comment>
<organism evidence="12 13">
    <name type="scientific">Lysobacter spongiicola DSM 21749</name>
    <dbReference type="NCBI Taxonomy" id="1122188"/>
    <lineage>
        <taxon>Bacteria</taxon>
        <taxon>Pseudomonadati</taxon>
        <taxon>Pseudomonadota</taxon>
        <taxon>Gammaproteobacteria</taxon>
        <taxon>Lysobacterales</taxon>
        <taxon>Lysobacteraceae</taxon>
        <taxon>Novilysobacter</taxon>
    </lineage>
</organism>
<dbReference type="SUPFAM" id="SSF82861">
    <property type="entry name" value="Mechanosensitive channel protein MscS (YggB), transmembrane region"/>
    <property type="match status" value="1"/>
</dbReference>
<feature type="domain" description="Mechanosensitive ion channel transmembrane helices 2/3" evidence="11">
    <location>
        <begin position="93"/>
        <end position="131"/>
    </location>
</feature>
<feature type="transmembrane region" description="Helical" evidence="8">
    <location>
        <begin position="118"/>
        <end position="145"/>
    </location>
</feature>
<dbReference type="InterPro" id="IPR006685">
    <property type="entry name" value="MscS_channel_2nd"/>
</dbReference>
<dbReference type="Pfam" id="PF21082">
    <property type="entry name" value="MS_channel_3rd"/>
    <property type="match status" value="1"/>
</dbReference>
<evidence type="ECO:0000313" key="12">
    <source>
        <dbReference type="EMBL" id="SKA05225.1"/>
    </source>
</evidence>
<gene>
    <name evidence="12" type="ORF">SAMN02745674_01727</name>
</gene>
<dbReference type="PROSITE" id="PS01246">
    <property type="entry name" value="UPF0003"/>
    <property type="match status" value="1"/>
</dbReference>
<keyword evidence="3" id="KW-1003">Cell membrane</keyword>
<evidence type="ECO:0000259" key="10">
    <source>
        <dbReference type="Pfam" id="PF21082"/>
    </source>
</evidence>
<keyword evidence="13" id="KW-1185">Reference proteome</keyword>
<feature type="transmembrane region" description="Helical" evidence="8">
    <location>
        <begin position="40"/>
        <end position="67"/>
    </location>
</feature>
<evidence type="ECO:0000256" key="7">
    <source>
        <dbReference type="SAM" id="MobiDB-lite"/>
    </source>
</evidence>
<proteinExistence type="inferred from homology"/>
<comment type="subcellular location">
    <subcellularLocation>
        <location evidence="1">Cell membrane</location>
        <topology evidence="1">Multi-pass membrane protein</topology>
    </subcellularLocation>
</comment>
<dbReference type="RefSeq" id="WP_078758301.1">
    <property type="nucleotide sequence ID" value="NZ_FUXP01000005.1"/>
</dbReference>
<dbReference type="InterPro" id="IPR023408">
    <property type="entry name" value="MscS_beta-dom_sf"/>
</dbReference>
<dbReference type="InterPro" id="IPR011014">
    <property type="entry name" value="MscS_channel_TM-2"/>
</dbReference>
<evidence type="ECO:0000256" key="6">
    <source>
        <dbReference type="ARBA" id="ARBA00023136"/>
    </source>
</evidence>
<dbReference type="Pfam" id="PF00924">
    <property type="entry name" value="MS_channel_2nd"/>
    <property type="match status" value="1"/>
</dbReference>
<protein>
    <submittedName>
        <fullName evidence="12">Mechanosensitive ion channel</fullName>
    </submittedName>
</protein>
<evidence type="ECO:0000313" key="13">
    <source>
        <dbReference type="Proteomes" id="UP000190061"/>
    </source>
</evidence>
<dbReference type="PANTHER" id="PTHR30347">
    <property type="entry name" value="POTASSIUM CHANNEL RELATED"/>
    <property type="match status" value="1"/>
</dbReference>
<name>A0A1T4QNF4_9GAMM</name>
<dbReference type="SUPFAM" id="SSF50182">
    <property type="entry name" value="Sm-like ribonucleoproteins"/>
    <property type="match status" value="1"/>
</dbReference>
<dbReference type="InterPro" id="IPR052702">
    <property type="entry name" value="MscS-like_channel"/>
</dbReference>
<feature type="region of interest" description="Disordered" evidence="7">
    <location>
        <begin position="320"/>
        <end position="391"/>
    </location>
</feature>
<sequence length="391" mass="42205">MAGTRTGATTPDGVADRVDEVAQRGWDGLQPLLDQRIIDISGLTLTVGGLAAAAIAILLALGISILVRRGLDRYGRRENVNRPALYTVSRLVHYTLLALGVMFALELAGVPISRFAVFAGAIGLGLGFGLQAIFSNFISGLILLFDKSLKVGDFIELEDDVRGTVRDINIRATRITTNDNIDILVPNSEFVTGRVVNWTHRDVRRRLRVPFGVAYGVDKELVKKAALEAARNVPFTLANDGPYRPQVWLVGFGDSAVEYILAVWLTEDATRRNAAIKAAYLWELDTQLKAHCIEIPFPQRDLHLRSVFGMSGSDALELLRGGRGATGDTRPGARPDLGDAPRPPELSAAEKLELSDNDASRETSEPPVGQDPSGGPDDPAAPDTDDPPAAR</sequence>
<dbReference type="GO" id="GO:0005886">
    <property type="term" value="C:plasma membrane"/>
    <property type="evidence" value="ECO:0007669"/>
    <property type="project" value="UniProtKB-SubCell"/>
</dbReference>
<accession>A0A1T4QNF4</accession>
<dbReference type="InterPro" id="IPR049278">
    <property type="entry name" value="MS_channel_C"/>
</dbReference>
<dbReference type="GO" id="GO:0008381">
    <property type="term" value="F:mechanosensitive monoatomic ion channel activity"/>
    <property type="evidence" value="ECO:0007669"/>
    <property type="project" value="UniProtKB-ARBA"/>
</dbReference>
<dbReference type="AlphaFoldDB" id="A0A1T4QNF4"/>
<feature type="domain" description="Mechanosensitive ion channel MscS C-terminal" evidence="10">
    <location>
        <begin position="208"/>
        <end position="293"/>
    </location>
</feature>
<dbReference type="PANTHER" id="PTHR30347:SF1">
    <property type="entry name" value="MECHANOSENSITIVE CHANNEL MSCK"/>
    <property type="match status" value="1"/>
</dbReference>
<feature type="compositionally biased region" description="Low complexity" evidence="7">
    <location>
        <begin position="366"/>
        <end position="391"/>
    </location>
</feature>
<dbReference type="InterPro" id="IPR006686">
    <property type="entry name" value="MscS_channel_CS"/>
</dbReference>
<dbReference type="EMBL" id="FUXP01000005">
    <property type="protein sequence ID" value="SKA05225.1"/>
    <property type="molecule type" value="Genomic_DNA"/>
</dbReference>
<dbReference type="InterPro" id="IPR049142">
    <property type="entry name" value="MS_channel_1st"/>
</dbReference>
<evidence type="ECO:0000256" key="2">
    <source>
        <dbReference type="ARBA" id="ARBA00008017"/>
    </source>
</evidence>
<evidence type="ECO:0000256" key="5">
    <source>
        <dbReference type="ARBA" id="ARBA00022989"/>
    </source>
</evidence>
<dbReference type="Gene3D" id="1.10.287.1260">
    <property type="match status" value="1"/>
</dbReference>
<dbReference type="Gene3D" id="2.30.30.60">
    <property type="match status" value="1"/>
</dbReference>
<feature type="compositionally biased region" description="Basic and acidic residues" evidence="7">
    <location>
        <begin position="348"/>
        <end position="364"/>
    </location>
</feature>
<evidence type="ECO:0000256" key="4">
    <source>
        <dbReference type="ARBA" id="ARBA00022692"/>
    </source>
</evidence>
<keyword evidence="4 8" id="KW-0812">Transmembrane</keyword>
<reference evidence="12 13" key="1">
    <citation type="submission" date="2017-02" db="EMBL/GenBank/DDBJ databases">
        <authorList>
            <person name="Peterson S.W."/>
        </authorList>
    </citation>
    <scope>NUCLEOTIDE SEQUENCE [LARGE SCALE GENOMIC DNA]</scope>
    <source>
        <strain evidence="12 13">DSM 21749</strain>
    </source>
</reference>
<evidence type="ECO:0000256" key="1">
    <source>
        <dbReference type="ARBA" id="ARBA00004651"/>
    </source>
</evidence>
<dbReference type="InterPro" id="IPR010920">
    <property type="entry name" value="LSM_dom_sf"/>
</dbReference>
<dbReference type="STRING" id="1122188.SAMN02745674_01727"/>